<organism evidence="1 2">
    <name type="scientific">Eumeta variegata</name>
    <name type="common">Bagworm moth</name>
    <name type="synonym">Eumeta japonica</name>
    <dbReference type="NCBI Taxonomy" id="151549"/>
    <lineage>
        <taxon>Eukaryota</taxon>
        <taxon>Metazoa</taxon>
        <taxon>Ecdysozoa</taxon>
        <taxon>Arthropoda</taxon>
        <taxon>Hexapoda</taxon>
        <taxon>Insecta</taxon>
        <taxon>Pterygota</taxon>
        <taxon>Neoptera</taxon>
        <taxon>Endopterygota</taxon>
        <taxon>Lepidoptera</taxon>
        <taxon>Glossata</taxon>
        <taxon>Ditrysia</taxon>
        <taxon>Tineoidea</taxon>
        <taxon>Psychidae</taxon>
        <taxon>Oiketicinae</taxon>
        <taxon>Eumeta</taxon>
    </lineage>
</organism>
<protein>
    <submittedName>
        <fullName evidence="1">Uncharacterized protein</fullName>
    </submittedName>
</protein>
<proteinExistence type="predicted"/>
<reference evidence="1 2" key="1">
    <citation type="journal article" date="2019" name="Commun. Biol.">
        <title>The bagworm genome reveals a unique fibroin gene that provides high tensile strength.</title>
        <authorList>
            <person name="Kono N."/>
            <person name="Nakamura H."/>
            <person name="Ohtoshi R."/>
            <person name="Tomita M."/>
            <person name="Numata K."/>
            <person name="Arakawa K."/>
        </authorList>
    </citation>
    <scope>NUCLEOTIDE SEQUENCE [LARGE SCALE GENOMIC DNA]</scope>
</reference>
<comment type="caution">
    <text evidence="1">The sequence shown here is derived from an EMBL/GenBank/DDBJ whole genome shotgun (WGS) entry which is preliminary data.</text>
</comment>
<dbReference type="Proteomes" id="UP000299102">
    <property type="component" value="Unassembled WGS sequence"/>
</dbReference>
<name>A0A4C1YU78_EUMVA</name>
<dbReference type="AlphaFoldDB" id="A0A4C1YU78"/>
<sequence length="75" mass="8304">MVVQVVAGAVANASGVLRPRFIWAAGWAGVGRTPPRNVYRVKDLIEYQIRHADAVGRRTIKNRSSRGLGKWFEVA</sequence>
<dbReference type="EMBL" id="BGZK01001350">
    <property type="protein sequence ID" value="GBP77855.1"/>
    <property type="molecule type" value="Genomic_DNA"/>
</dbReference>
<evidence type="ECO:0000313" key="1">
    <source>
        <dbReference type="EMBL" id="GBP77855.1"/>
    </source>
</evidence>
<gene>
    <name evidence="1" type="ORF">EVAR_64437_1</name>
</gene>
<accession>A0A4C1YU78</accession>
<evidence type="ECO:0000313" key="2">
    <source>
        <dbReference type="Proteomes" id="UP000299102"/>
    </source>
</evidence>
<keyword evidence="2" id="KW-1185">Reference proteome</keyword>